<keyword evidence="3" id="KW-1185">Reference proteome</keyword>
<feature type="chain" id="PRO_5013249996" evidence="1">
    <location>
        <begin position="27"/>
        <end position="143"/>
    </location>
</feature>
<dbReference type="EMBL" id="JATM01000003">
    <property type="protein sequence ID" value="OOL18236.1"/>
    <property type="molecule type" value="Genomic_DNA"/>
</dbReference>
<dbReference type="AlphaFoldDB" id="A0A1S8GPB7"/>
<evidence type="ECO:0000256" key="1">
    <source>
        <dbReference type="SAM" id="SignalP"/>
    </source>
</evidence>
<dbReference type="Proteomes" id="UP000200980">
    <property type="component" value="Unassembled WGS sequence"/>
</dbReference>
<comment type="caution">
    <text evidence="2">The sequence shown here is derived from an EMBL/GenBank/DDBJ whole genome shotgun (WGS) entry which is preliminary data.</text>
</comment>
<protein>
    <submittedName>
        <fullName evidence="2">Uncharacterized protein</fullName>
    </submittedName>
</protein>
<feature type="signal peptide" evidence="1">
    <location>
        <begin position="1"/>
        <end position="26"/>
    </location>
</feature>
<evidence type="ECO:0000313" key="2">
    <source>
        <dbReference type="EMBL" id="OOL18236.1"/>
    </source>
</evidence>
<gene>
    <name evidence="2" type="ORF">AL01_05335</name>
</gene>
<keyword evidence="1" id="KW-0732">Signal</keyword>
<proteinExistence type="predicted"/>
<sequence length="143" mass="15278">MEEFYMKKHLLTAAAAVLGLAGTAWAGALEEAAKHDPALAAAIKEAKEDGSYGHAYQASKDDVEAAAARLQAEGEIHLRKMGMSPDTARKASWAAQNKPGSACTRYVHQLLADYDSGADRGGYDEDLVVSIEHSGTCERKNLD</sequence>
<name>A0A1S8GPB7_9PROT</name>
<accession>A0A1S8GPB7</accession>
<organism evidence="2 3">
    <name type="scientific">Bombella intestini</name>
    <dbReference type="NCBI Taxonomy" id="1539051"/>
    <lineage>
        <taxon>Bacteria</taxon>
        <taxon>Pseudomonadati</taxon>
        <taxon>Pseudomonadota</taxon>
        <taxon>Alphaproteobacteria</taxon>
        <taxon>Acetobacterales</taxon>
        <taxon>Acetobacteraceae</taxon>
        <taxon>Bombella</taxon>
    </lineage>
</organism>
<reference evidence="2 3" key="1">
    <citation type="journal article" date="2016" name="PLoS ONE">
        <title>Whole-Genome Sequence Analysis of Bombella intestini LMG 28161T, a Novel Acetic Acid Bacterium Isolated from the Crop of a Red-Tailed Bumble Bee, Bombus lapidarius.</title>
        <authorList>
            <person name="Li L."/>
            <person name="Illeghems K."/>
            <person name="Van Kerrebroeck S."/>
            <person name="Borremans W."/>
            <person name="Cleenwerck I."/>
            <person name="Smagghe G."/>
            <person name="De Vuyst L."/>
            <person name="Vandamme P."/>
        </authorList>
    </citation>
    <scope>NUCLEOTIDE SEQUENCE [LARGE SCALE GENOMIC DNA]</scope>
    <source>
        <strain evidence="2 3">R-52487</strain>
    </source>
</reference>
<evidence type="ECO:0000313" key="3">
    <source>
        <dbReference type="Proteomes" id="UP000200980"/>
    </source>
</evidence>
<dbReference type="STRING" id="1539051.AL01_05335"/>